<accession>A0A3N0V355</accession>
<evidence type="ECO:0000313" key="3">
    <source>
        <dbReference type="Proteomes" id="UP000275137"/>
    </source>
</evidence>
<sequence>MLLAAIPAHAQDCPAALRAEARDASGVVYQFWPVRLANEVQDLVMASPAAPDQIRRVTYGGSREAGCHFQALAMAHGGDWGWHLAWSSARGVFYARMDGAAWVSSPPKRFSRNSAKQIEFSLDGPLQLRWQEEGAAETRSVSSEDEGRNWSEPLALPGN</sequence>
<proteinExistence type="predicted"/>
<dbReference type="AlphaFoldDB" id="A0A3N0V355"/>
<evidence type="ECO:0000256" key="1">
    <source>
        <dbReference type="SAM" id="MobiDB-lite"/>
    </source>
</evidence>
<gene>
    <name evidence="2" type="ORF">ED236_05875</name>
</gene>
<keyword evidence="3" id="KW-1185">Reference proteome</keyword>
<evidence type="ECO:0000313" key="2">
    <source>
        <dbReference type="EMBL" id="ROH87199.1"/>
    </source>
</evidence>
<comment type="caution">
    <text evidence="2">The sequence shown here is derived from an EMBL/GenBank/DDBJ whole genome shotgun (WGS) entry which is preliminary data.</text>
</comment>
<reference evidence="2 3" key="1">
    <citation type="submission" date="2018-10" db="EMBL/GenBank/DDBJ databases">
        <authorList>
            <person name="Chen W.-M."/>
        </authorList>
    </citation>
    <scope>NUCLEOTIDE SEQUENCE [LARGE SCALE GENOMIC DNA]</scope>
    <source>
        <strain evidence="2 3">H-5</strain>
    </source>
</reference>
<protein>
    <recommendedName>
        <fullName evidence="4">Exo-alpha-sialidase</fullName>
    </recommendedName>
</protein>
<name>A0A3N0V355_9PROT</name>
<feature type="region of interest" description="Disordered" evidence="1">
    <location>
        <begin position="133"/>
        <end position="159"/>
    </location>
</feature>
<evidence type="ECO:0008006" key="4">
    <source>
        <dbReference type="Google" id="ProtNLM"/>
    </source>
</evidence>
<organism evidence="2 3">
    <name type="scientific">Pseudomethylobacillus aquaticus</name>
    <dbReference type="NCBI Taxonomy" id="2676064"/>
    <lineage>
        <taxon>Bacteria</taxon>
        <taxon>Pseudomonadati</taxon>
        <taxon>Pseudomonadota</taxon>
        <taxon>Betaproteobacteria</taxon>
        <taxon>Nitrosomonadales</taxon>
        <taxon>Methylophilaceae</taxon>
        <taxon>Pseudomethylobacillus</taxon>
    </lineage>
</organism>
<dbReference type="EMBL" id="RJVP01000002">
    <property type="protein sequence ID" value="ROH87199.1"/>
    <property type="molecule type" value="Genomic_DNA"/>
</dbReference>
<dbReference type="Proteomes" id="UP000275137">
    <property type="component" value="Unassembled WGS sequence"/>
</dbReference>